<protein>
    <submittedName>
        <fullName evidence="2">MarR family transcriptional regulator</fullName>
    </submittedName>
</protein>
<dbReference type="SUPFAM" id="SSF46785">
    <property type="entry name" value="Winged helix' DNA-binding domain"/>
    <property type="match status" value="1"/>
</dbReference>
<reference evidence="2 3" key="1">
    <citation type="journal article" date="2020" name="Biotechnol. Biofuels">
        <title>New insights from the biogas microbiome by comprehensive genome-resolved metagenomics of nearly 1600 species originating from multiple anaerobic digesters.</title>
        <authorList>
            <person name="Campanaro S."/>
            <person name="Treu L."/>
            <person name="Rodriguez-R L.M."/>
            <person name="Kovalovszki A."/>
            <person name="Ziels R.M."/>
            <person name="Maus I."/>
            <person name="Zhu X."/>
            <person name="Kougias P.G."/>
            <person name="Basile A."/>
            <person name="Luo G."/>
            <person name="Schluter A."/>
            <person name="Konstantinidis K.T."/>
            <person name="Angelidaki I."/>
        </authorList>
    </citation>
    <scope>NUCLEOTIDE SEQUENCE [LARGE SCALE GENOMIC DNA]</scope>
    <source>
        <strain evidence="2">AS05jafATM_4</strain>
    </source>
</reference>
<dbReference type="Gene3D" id="1.10.10.10">
    <property type="entry name" value="Winged helix-like DNA-binding domain superfamily/Winged helix DNA-binding domain"/>
    <property type="match status" value="1"/>
</dbReference>
<dbReference type="PROSITE" id="PS50995">
    <property type="entry name" value="HTH_MARR_2"/>
    <property type="match status" value="1"/>
</dbReference>
<dbReference type="PANTHER" id="PTHR33164:SF89">
    <property type="entry name" value="MARR FAMILY REGULATORY PROTEIN"/>
    <property type="match status" value="1"/>
</dbReference>
<dbReference type="GO" id="GO:0006950">
    <property type="term" value="P:response to stress"/>
    <property type="evidence" value="ECO:0007669"/>
    <property type="project" value="TreeGrafter"/>
</dbReference>
<feature type="domain" description="HTH marR-type" evidence="1">
    <location>
        <begin position="10"/>
        <end position="148"/>
    </location>
</feature>
<evidence type="ECO:0000313" key="3">
    <source>
        <dbReference type="Proteomes" id="UP000553059"/>
    </source>
</evidence>
<accession>A0A7C7D428</accession>
<dbReference type="Pfam" id="PF01047">
    <property type="entry name" value="MarR"/>
    <property type="match status" value="1"/>
</dbReference>
<dbReference type="SMART" id="SM00347">
    <property type="entry name" value="HTH_MARR"/>
    <property type="match status" value="1"/>
</dbReference>
<dbReference type="PRINTS" id="PR00598">
    <property type="entry name" value="HTHMARR"/>
</dbReference>
<dbReference type="InterPro" id="IPR036390">
    <property type="entry name" value="WH_DNA-bd_sf"/>
</dbReference>
<dbReference type="InterPro" id="IPR000835">
    <property type="entry name" value="HTH_MarR-typ"/>
</dbReference>
<organism evidence="2 3">
    <name type="scientific">Desulfitobacterium dehalogenans</name>
    <dbReference type="NCBI Taxonomy" id="36854"/>
    <lineage>
        <taxon>Bacteria</taxon>
        <taxon>Bacillati</taxon>
        <taxon>Bacillota</taxon>
        <taxon>Clostridia</taxon>
        <taxon>Eubacteriales</taxon>
        <taxon>Desulfitobacteriaceae</taxon>
        <taxon>Desulfitobacterium</taxon>
    </lineage>
</organism>
<dbReference type="GO" id="GO:0003700">
    <property type="term" value="F:DNA-binding transcription factor activity"/>
    <property type="evidence" value="ECO:0007669"/>
    <property type="project" value="InterPro"/>
</dbReference>
<evidence type="ECO:0000313" key="2">
    <source>
        <dbReference type="EMBL" id="HHY25733.1"/>
    </source>
</evidence>
<gene>
    <name evidence="2" type="ORF">GX523_03075</name>
</gene>
<comment type="caution">
    <text evidence="2">The sequence shown here is derived from an EMBL/GenBank/DDBJ whole genome shotgun (WGS) entry which is preliminary data.</text>
</comment>
<dbReference type="EMBL" id="DUTF01000072">
    <property type="protein sequence ID" value="HHY25733.1"/>
    <property type="molecule type" value="Genomic_DNA"/>
</dbReference>
<dbReference type="PANTHER" id="PTHR33164">
    <property type="entry name" value="TRANSCRIPTIONAL REGULATOR, MARR FAMILY"/>
    <property type="match status" value="1"/>
</dbReference>
<dbReference type="InterPro" id="IPR039422">
    <property type="entry name" value="MarR/SlyA-like"/>
</dbReference>
<dbReference type="InterPro" id="IPR036388">
    <property type="entry name" value="WH-like_DNA-bd_sf"/>
</dbReference>
<dbReference type="Proteomes" id="UP000553059">
    <property type="component" value="Unassembled WGS sequence"/>
</dbReference>
<proteinExistence type="predicted"/>
<name>A0A7C7D428_9FIRM</name>
<evidence type="ECO:0000259" key="1">
    <source>
        <dbReference type="PROSITE" id="PS50995"/>
    </source>
</evidence>
<dbReference type="AlphaFoldDB" id="A0A7C7D428"/>
<sequence length="159" mass="18920">MVMKIDNQIENELFNLVTEINEITYSMNARLIKEHQSLFNEDLSTKQIILMDLVKKESQLTISQLAESMNVTSSAVSQIVSKLEREKYLLRTINPNNRREIIVQLDERGYHYYAKEEEINKEIVNRFYSRMKMEDLIQLRDILVKLNHVVEEELSRQEI</sequence>